<proteinExistence type="predicted"/>
<reference evidence="2" key="1">
    <citation type="submission" date="2017-11" db="EMBL/GenBank/DDBJ databases">
        <authorList>
            <person name="Lima N.C."/>
            <person name="Parody-Merino A.M."/>
            <person name="Battley P.F."/>
            <person name="Fidler A.E."/>
            <person name="Prosdocimi F."/>
        </authorList>
    </citation>
    <scope>NUCLEOTIDE SEQUENCE [LARGE SCALE GENOMIC DNA]</scope>
</reference>
<gene>
    <name evidence="1" type="ORF">llap_4973</name>
</gene>
<accession>A0A2I0UF80</accession>
<dbReference type="AlphaFoldDB" id="A0A2I0UF80"/>
<evidence type="ECO:0000313" key="2">
    <source>
        <dbReference type="Proteomes" id="UP000233556"/>
    </source>
</evidence>
<name>A0A2I0UF80_LIMLA</name>
<keyword evidence="2" id="KW-1185">Reference proteome</keyword>
<dbReference type="Proteomes" id="UP000233556">
    <property type="component" value="Unassembled WGS sequence"/>
</dbReference>
<organism evidence="1 2">
    <name type="scientific">Limosa lapponica baueri</name>
    <dbReference type="NCBI Taxonomy" id="1758121"/>
    <lineage>
        <taxon>Eukaryota</taxon>
        <taxon>Metazoa</taxon>
        <taxon>Chordata</taxon>
        <taxon>Craniata</taxon>
        <taxon>Vertebrata</taxon>
        <taxon>Euteleostomi</taxon>
        <taxon>Archelosauria</taxon>
        <taxon>Archosauria</taxon>
        <taxon>Dinosauria</taxon>
        <taxon>Saurischia</taxon>
        <taxon>Theropoda</taxon>
        <taxon>Coelurosauria</taxon>
        <taxon>Aves</taxon>
        <taxon>Neognathae</taxon>
        <taxon>Neoaves</taxon>
        <taxon>Charadriiformes</taxon>
        <taxon>Scolopacidae</taxon>
        <taxon>Limosa</taxon>
    </lineage>
</organism>
<evidence type="ECO:0000313" key="1">
    <source>
        <dbReference type="EMBL" id="PKU44699.1"/>
    </source>
</evidence>
<sequence>MPYGWSSLSKSAYSLMAVQYHAFCCDTPPAMCICPTLYQSGQLGSQLNLGGLIKKETTRSSWYTSMQTGEARKRPNEKYLYDITVAKPERGNIP</sequence>
<reference evidence="2" key="2">
    <citation type="submission" date="2017-12" db="EMBL/GenBank/DDBJ databases">
        <title>Genome sequence of the Bar-tailed Godwit (Limosa lapponica baueri).</title>
        <authorList>
            <person name="Lima N.C.B."/>
            <person name="Parody-Merino A.M."/>
            <person name="Battley P.F."/>
            <person name="Fidler A.E."/>
            <person name="Prosdocimi F."/>
        </authorList>
    </citation>
    <scope>NUCLEOTIDE SEQUENCE [LARGE SCALE GENOMIC DNA]</scope>
</reference>
<protein>
    <submittedName>
        <fullName evidence="1">Uncharacterized protein</fullName>
    </submittedName>
</protein>
<dbReference type="EMBL" id="KZ505808">
    <property type="protein sequence ID" value="PKU44699.1"/>
    <property type="molecule type" value="Genomic_DNA"/>
</dbReference>